<dbReference type="AlphaFoldDB" id="A0A426Y7L6"/>
<name>A0A426Y7L6_ENSVE</name>
<protein>
    <submittedName>
        <fullName evidence="1">Uncharacterized protein</fullName>
    </submittedName>
</protein>
<evidence type="ECO:0000313" key="2">
    <source>
        <dbReference type="Proteomes" id="UP000287651"/>
    </source>
</evidence>
<dbReference type="Proteomes" id="UP000287651">
    <property type="component" value="Unassembled WGS sequence"/>
</dbReference>
<reference evidence="1 2" key="1">
    <citation type="journal article" date="2014" name="Agronomy (Basel)">
        <title>A Draft Genome Sequence for Ensete ventricosum, the Drought-Tolerant Tree Against Hunger.</title>
        <authorList>
            <person name="Harrison J."/>
            <person name="Moore K.A."/>
            <person name="Paszkiewicz K."/>
            <person name="Jones T."/>
            <person name="Grant M."/>
            <person name="Ambacheew D."/>
            <person name="Muzemil S."/>
            <person name="Studholme D.J."/>
        </authorList>
    </citation>
    <scope>NUCLEOTIDE SEQUENCE [LARGE SCALE GENOMIC DNA]</scope>
</reference>
<dbReference type="EMBL" id="AMZH03014395">
    <property type="protein sequence ID" value="RRT47714.1"/>
    <property type="molecule type" value="Genomic_DNA"/>
</dbReference>
<gene>
    <name evidence="1" type="ORF">B296_00027648</name>
</gene>
<feature type="non-terminal residue" evidence="1">
    <location>
        <position position="1"/>
    </location>
</feature>
<sequence length="79" mass="9133">RSRQKFTRRFAEGIGKLVGNAKGDRREKDRRTRRKIARGCGSMWEICAVAIRCRRVNDPDSGWTICTTDYERWPMADGG</sequence>
<evidence type="ECO:0000313" key="1">
    <source>
        <dbReference type="EMBL" id="RRT47714.1"/>
    </source>
</evidence>
<comment type="caution">
    <text evidence="1">The sequence shown here is derived from an EMBL/GenBank/DDBJ whole genome shotgun (WGS) entry which is preliminary data.</text>
</comment>
<proteinExistence type="predicted"/>
<accession>A0A426Y7L6</accession>
<organism evidence="1 2">
    <name type="scientific">Ensete ventricosum</name>
    <name type="common">Abyssinian banana</name>
    <name type="synonym">Musa ensete</name>
    <dbReference type="NCBI Taxonomy" id="4639"/>
    <lineage>
        <taxon>Eukaryota</taxon>
        <taxon>Viridiplantae</taxon>
        <taxon>Streptophyta</taxon>
        <taxon>Embryophyta</taxon>
        <taxon>Tracheophyta</taxon>
        <taxon>Spermatophyta</taxon>
        <taxon>Magnoliopsida</taxon>
        <taxon>Liliopsida</taxon>
        <taxon>Zingiberales</taxon>
        <taxon>Musaceae</taxon>
        <taxon>Ensete</taxon>
    </lineage>
</organism>